<evidence type="ECO:0008006" key="4">
    <source>
        <dbReference type="Google" id="ProtNLM"/>
    </source>
</evidence>
<reference evidence="2 3" key="1">
    <citation type="submission" date="2021-08" db="EMBL/GenBank/DDBJ databases">
        <authorList>
            <person name="Peeters C."/>
        </authorList>
    </citation>
    <scope>NUCLEOTIDE SEQUENCE [LARGE SCALE GENOMIC DNA]</scope>
    <source>
        <strain evidence="2 3">LMG 21510</strain>
    </source>
</reference>
<dbReference type="RefSeq" id="WP_224040142.1">
    <property type="nucleotide sequence ID" value="NZ_CAJZAH010000001.1"/>
</dbReference>
<evidence type="ECO:0000313" key="3">
    <source>
        <dbReference type="Proteomes" id="UP000721236"/>
    </source>
</evidence>
<evidence type="ECO:0000256" key="1">
    <source>
        <dbReference type="SAM" id="MobiDB-lite"/>
    </source>
</evidence>
<evidence type="ECO:0000313" key="2">
    <source>
        <dbReference type="EMBL" id="CAG9168443.1"/>
    </source>
</evidence>
<gene>
    <name evidence="2" type="ORF">LMG21510_01074</name>
</gene>
<name>A0ABN7Y5J7_9BURK</name>
<comment type="caution">
    <text evidence="2">The sequence shown here is derived from an EMBL/GenBank/DDBJ whole genome shotgun (WGS) entry which is preliminary data.</text>
</comment>
<protein>
    <recommendedName>
        <fullName evidence="4">F-box domain-containing protein</fullName>
    </recommendedName>
</protein>
<organism evidence="2 3">
    <name type="scientific">Cupriavidus respiraculi</name>
    <dbReference type="NCBI Taxonomy" id="195930"/>
    <lineage>
        <taxon>Bacteria</taxon>
        <taxon>Pseudomonadati</taxon>
        <taxon>Pseudomonadota</taxon>
        <taxon>Betaproteobacteria</taxon>
        <taxon>Burkholderiales</taxon>
        <taxon>Burkholderiaceae</taxon>
        <taxon>Cupriavidus</taxon>
    </lineage>
</organism>
<dbReference type="EMBL" id="CAJZAH010000001">
    <property type="protein sequence ID" value="CAG9168443.1"/>
    <property type="molecule type" value="Genomic_DNA"/>
</dbReference>
<feature type="compositionally biased region" description="Low complexity" evidence="1">
    <location>
        <begin position="30"/>
        <end position="39"/>
    </location>
</feature>
<sequence length="686" mass="76381">MPIDHAITSYASTAIARHAQSAPDKPPPGAREGAAAAGANSVEARYRRARRAIEDDRQRAVDARRPRHCCALLNSIADHHIETIASYLTPRDRVNLRQASSRLRDALRNDASLDRLTIKIAKVFSPSLLRRTLTEIDRFPIARPSLIALLPERLMRFCPPHALRGLRMMVDAIETLPVEQRAGPLASTGALLRDRQRGRAVHHRDHRTMEARVMAAIQRLPTALRGRPLAAVLDAASTAYTDRTARARDMLLQLDEYPPDERAALLVALIEQFDHLCGAPDNALWDGMVDVALALPPPCQPEPLRALASHPGAAPTLARERWDHLAQLCPMLPEESRTAICRGLAGTLLRLPNVRCVPDTRPRVEWLIRAIGDLPTASRLPVLEALAPNLLRAGFGDCWERVLRYIRDLPCERRAGPLRALGRGMWEAQARDVEAHFSPTLLAEARELPPQDVAPLLGEFVERAGTLGELDRLFDACLALPLALRRWALAALARKPCWVFADNAKPICHVMLPMIDGMDAAHRAQVVGALLETAFHCRDACREDVPTRGMPATTWLALERTFDGLPPEHKEQVLLGMTELIKDPMTPAWNWILQSTRKLPAAHQPQVLWLLASVPYLTETLADIRPVRMVAAAIGALPRHYRSMPLWAVQRARDNTDDNPLAVISHLQCRWSIFRQAASLPDEDRL</sequence>
<accession>A0ABN7Y5J7</accession>
<dbReference type="Proteomes" id="UP000721236">
    <property type="component" value="Unassembled WGS sequence"/>
</dbReference>
<feature type="region of interest" description="Disordered" evidence="1">
    <location>
        <begin position="18"/>
        <end position="42"/>
    </location>
</feature>
<keyword evidence="3" id="KW-1185">Reference proteome</keyword>
<proteinExistence type="predicted"/>